<evidence type="ECO:0000313" key="3">
    <source>
        <dbReference type="EMBL" id="WHI61233.1"/>
    </source>
</evidence>
<sequence>MKTWAKGVITIGASLVASQYVVKKLSKRSMKSQIVEWMIAAQNTFPKYESYESKSEFVNELYEENEKRYTLPKLFKPKTKINEYQIDEMQVLTYNSNLKSKVGILYLHGGAYIHQPTIYHHKFIDELAKTVNLKVEVPIYPKAPNQIFIRSYELIIDLYRRMIEEHEQVVIIGDSAGGGLAVGLMQLLKEQHIKQPLHAFLLSPWIDMNMDNKDITEELQQSDPMLDIESLQFCGDLWCGHTNKNHHLLSPIYGDLQSLPPMTIFVGTREILLPDIRLFKEKLQKFSNDVAYHEYVNQNHVFPIFPIEEGKDARSIIYNKINNF</sequence>
<dbReference type="SUPFAM" id="SSF53474">
    <property type="entry name" value="alpha/beta-Hydrolases"/>
    <property type="match status" value="1"/>
</dbReference>
<dbReference type="InterPro" id="IPR013094">
    <property type="entry name" value="AB_hydrolase_3"/>
</dbReference>
<dbReference type="GO" id="GO:0016787">
    <property type="term" value="F:hydrolase activity"/>
    <property type="evidence" value="ECO:0007669"/>
    <property type="project" value="UniProtKB-KW"/>
</dbReference>
<dbReference type="Gene3D" id="3.40.50.1820">
    <property type="entry name" value="alpha/beta hydrolase"/>
    <property type="match status" value="1"/>
</dbReference>
<dbReference type="AlphaFoldDB" id="A0AAX3W783"/>
<proteinExistence type="predicted"/>
<accession>A0AAX3W783</accession>
<dbReference type="RefSeq" id="WP_282862875.1">
    <property type="nucleotide sequence ID" value="NZ_CP118848.1"/>
</dbReference>
<organism evidence="3 4">
    <name type="scientific">Mammaliicoccus lentus</name>
    <name type="common">Staphylococcus lentus</name>
    <dbReference type="NCBI Taxonomy" id="42858"/>
    <lineage>
        <taxon>Bacteria</taxon>
        <taxon>Bacillati</taxon>
        <taxon>Bacillota</taxon>
        <taxon>Bacilli</taxon>
        <taxon>Bacillales</taxon>
        <taxon>Staphylococcaceae</taxon>
        <taxon>Mammaliicoccus</taxon>
    </lineage>
</organism>
<gene>
    <name evidence="3" type="ORF">PYH69_06280</name>
</gene>
<dbReference type="Pfam" id="PF07859">
    <property type="entry name" value="Abhydrolase_3"/>
    <property type="match status" value="1"/>
</dbReference>
<dbReference type="Proteomes" id="UP001223261">
    <property type="component" value="Chromosome"/>
</dbReference>
<dbReference type="EMBL" id="CP118848">
    <property type="protein sequence ID" value="WHI61233.1"/>
    <property type="molecule type" value="Genomic_DNA"/>
</dbReference>
<dbReference type="InterPro" id="IPR050300">
    <property type="entry name" value="GDXG_lipolytic_enzyme"/>
</dbReference>
<name>A0AAX3W783_MAMLE</name>
<evidence type="ECO:0000259" key="2">
    <source>
        <dbReference type="Pfam" id="PF07859"/>
    </source>
</evidence>
<dbReference type="PANTHER" id="PTHR48081:SF8">
    <property type="entry name" value="ALPHA_BETA HYDROLASE FOLD-3 DOMAIN-CONTAINING PROTEIN-RELATED"/>
    <property type="match status" value="1"/>
</dbReference>
<reference evidence="3" key="1">
    <citation type="journal article" date="2023" name="Antibiotics">
        <title>Prevalence and Molecular Characterization of Methicillin-Resistant Staphylococci (MRS) and Mammaliicocci (MRM) in Dromedary Camels from Algeria: First Detection of SCCmec-mecC Hybrid in Methicillin-Resistant Mammaliicoccus lentus.</title>
        <authorList>
            <person name="Belhout C."/>
            <person name="Boyen F."/>
            <person name="Vereecke N."/>
            <person name="Theuns S."/>
            <person name="Taibi N."/>
            <person name="Stegger M."/>
            <person name="de la Fe-Rodriguez P.Y."/>
            <person name="Bouayad L."/>
            <person name="Elgroud R."/>
            <person name="Butaye P."/>
        </authorList>
    </citation>
    <scope>NUCLEOTIDE SEQUENCE</scope>
    <source>
        <strain evidence="3">7048</strain>
    </source>
</reference>
<dbReference type="InterPro" id="IPR029058">
    <property type="entry name" value="AB_hydrolase_fold"/>
</dbReference>
<evidence type="ECO:0000256" key="1">
    <source>
        <dbReference type="ARBA" id="ARBA00022801"/>
    </source>
</evidence>
<feature type="domain" description="Alpha/beta hydrolase fold-3" evidence="2">
    <location>
        <begin position="104"/>
        <end position="302"/>
    </location>
</feature>
<protein>
    <submittedName>
        <fullName evidence="3">Alpha/beta hydrolase</fullName>
    </submittedName>
</protein>
<evidence type="ECO:0000313" key="4">
    <source>
        <dbReference type="Proteomes" id="UP001223261"/>
    </source>
</evidence>
<dbReference type="PANTHER" id="PTHR48081">
    <property type="entry name" value="AB HYDROLASE SUPERFAMILY PROTEIN C4A8.06C"/>
    <property type="match status" value="1"/>
</dbReference>
<keyword evidence="1 3" id="KW-0378">Hydrolase</keyword>